<proteinExistence type="predicted"/>
<feature type="transmembrane region" description="Helical" evidence="1">
    <location>
        <begin position="129"/>
        <end position="152"/>
    </location>
</feature>
<name>A0A1H2SI60_9FIRM</name>
<keyword evidence="1" id="KW-1133">Transmembrane helix</keyword>
<evidence type="ECO:0000313" key="2">
    <source>
        <dbReference type="EMBL" id="SDW30749.1"/>
    </source>
</evidence>
<gene>
    <name evidence="2" type="ORF">SAMN04487759_10955</name>
</gene>
<evidence type="ECO:0000256" key="1">
    <source>
        <dbReference type="SAM" id="Phobius"/>
    </source>
</evidence>
<organism evidence="2 3">
    <name type="scientific">Kandleria vitulina</name>
    <dbReference type="NCBI Taxonomy" id="1630"/>
    <lineage>
        <taxon>Bacteria</taxon>
        <taxon>Bacillati</taxon>
        <taxon>Bacillota</taxon>
        <taxon>Erysipelotrichia</taxon>
        <taxon>Erysipelotrichales</taxon>
        <taxon>Coprobacillaceae</taxon>
        <taxon>Kandleria</taxon>
    </lineage>
</organism>
<protein>
    <submittedName>
        <fullName evidence="2">Uncharacterized protein</fullName>
    </submittedName>
</protein>
<keyword evidence="1" id="KW-0472">Membrane</keyword>
<dbReference type="EMBL" id="FNNF01000009">
    <property type="protein sequence ID" value="SDW30749.1"/>
    <property type="molecule type" value="Genomic_DNA"/>
</dbReference>
<feature type="transmembrane region" description="Helical" evidence="1">
    <location>
        <begin position="32"/>
        <end position="47"/>
    </location>
</feature>
<keyword evidence="1" id="KW-0812">Transmembrane</keyword>
<feature type="transmembrane region" description="Helical" evidence="1">
    <location>
        <begin position="103"/>
        <end position="122"/>
    </location>
</feature>
<sequence>MMNRTRTKLVVLFYIMTLIFSSFVTVPKIRTVFLFLGLSLVIVSCLNDRENLMVKIRETRHERKIKNIFACVSLSLYSSLAIVICDVIRTLISVNLFIFRFEYLVIVFLYCLTLALAVIVYNMNYMKSIILSLVLAFFAISVFAPGQLSIIWNDHSWSIQYVMVNCMVYWIIVSIIALILYYVCPEKENV</sequence>
<feature type="transmembrane region" description="Helical" evidence="1">
    <location>
        <begin position="68"/>
        <end position="91"/>
    </location>
</feature>
<accession>A0A1H2SI60</accession>
<evidence type="ECO:0000313" key="3">
    <source>
        <dbReference type="Proteomes" id="UP000182429"/>
    </source>
</evidence>
<reference evidence="2 3" key="1">
    <citation type="submission" date="2016-10" db="EMBL/GenBank/DDBJ databases">
        <authorList>
            <person name="de Groot N.N."/>
        </authorList>
    </citation>
    <scope>NUCLEOTIDE SEQUENCE [LARGE SCALE GENOMIC DNA]</scope>
    <source>
        <strain evidence="2 3">S3b</strain>
    </source>
</reference>
<feature type="transmembrane region" description="Helical" evidence="1">
    <location>
        <begin position="9"/>
        <end position="26"/>
    </location>
</feature>
<dbReference type="Proteomes" id="UP000182429">
    <property type="component" value="Unassembled WGS sequence"/>
</dbReference>
<feature type="transmembrane region" description="Helical" evidence="1">
    <location>
        <begin position="158"/>
        <end position="184"/>
    </location>
</feature>
<dbReference type="AlphaFoldDB" id="A0A1H2SI60"/>